<feature type="chain" id="PRO_5039551495" evidence="2">
    <location>
        <begin position="34"/>
        <end position="403"/>
    </location>
</feature>
<proteinExistence type="predicted"/>
<gene>
    <name evidence="4" type="ORF">CFN78_07105</name>
</gene>
<dbReference type="EMBL" id="NKYE01000003">
    <property type="protein sequence ID" value="OZM74043.1"/>
    <property type="molecule type" value="Genomic_DNA"/>
</dbReference>
<sequence length="403" mass="40230">MLTRSSRTRARPVAAALATAAAGALLLSSCARFDDSAAEQTYQPAPELTPQAGPQPELPEAGGGGPRPGGPGPSAEPVPPPQGCTDFDPAVVQTCLDTVSTVAALPGDGSTPGALAGERRSGRVLQVAPDTDPVELATLPVDASGDGGLTGLALSPSYGEDQLVFAYLTTPEDNRVVRFAQGQEPKPVLTGIPRGATGNGGALASDGKGALLVATGNAGDPAAAADPASLAGKVLRIDPAGQPAEGNPTAGSAVYASGLHAPGGLCASQDGSRLWVTDRAPDKDAIFRVQPGAPLTAPAWTWPDRPGVAGCSDWSDLVMVATSTAGNMQNLPVAQDGSITGRPTVSADGENGPTYGKLAGMDMVTPELGVAGTINKDGGQPVSSDDRVVLFVRQQGGPGNGKD</sequence>
<dbReference type="InterPro" id="IPR011042">
    <property type="entry name" value="6-blade_b-propeller_TolB-like"/>
</dbReference>
<evidence type="ECO:0000259" key="3">
    <source>
        <dbReference type="Pfam" id="PF07995"/>
    </source>
</evidence>
<name>A0A263D6K6_9PSEU</name>
<feature type="compositionally biased region" description="Pro residues" evidence="1">
    <location>
        <begin position="68"/>
        <end position="82"/>
    </location>
</feature>
<dbReference type="PANTHER" id="PTHR19328:SF13">
    <property type="entry name" value="HIPL1 PROTEIN"/>
    <property type="match status" value="1"/>
</dbReference>
<feature type="region of interest" description="Disordered" evidence="1">
    <location>
        <begin position="35"/>
        <end position="88"/>
    </location>
</feature>
<evidence type="ECO:0000313" key="4">
    <source>
        <dbReference type="EMBL" id="OZM74043.1"/>
    </source>
</evidence>
<dbReference type="PANTHER" id="PTHR19328">
    <property type="entry name" value="HEDGEHOG-INTERACTING PROTEIN"/>
    <property type="match status" value="1"/>
</dbReference>
<keyword evidence="5" id="KW-1185">Reference proteome</keyword>
<accession>A0A263D6K6</accession>
<dbReference type="SUPFAM" id="SSF63829">
    <property type="entry name" value="Calcium-dependent phosphotriesterase"/>
    <property type="match status" value="1"/>
</dbReference>
<evidence type="ECO:0000313" key="5">
    <source>
        <dbReference type="Proteomes" id="UP000242444"/>
    </source>
</evidence>
<evidence type="ECO:0000256" key="2">
    <source>
        <dbReference type="SAM" id="SignalP"/>
    </source>
</evidence>
<dbReference type="InParanoid" id="A0A263D6K6"/>
<dbReference type="AlphaFoldDB" id="A0A263D6K6"/>
<protein>
    <submittedName>
        <fullName evidence="4">Glucose dehydrogenase</fullName>
    </submittedName>
</protein>
<organism evidence="4 5">
    <name type="scientific">Amycolatopsis antarctica</name>
    <dbReference type="NCBI Taxonomy" id="1854586"/>
    <lineage>
        <taxon>Bacteria</taxon>
        <taxon>Bacillati</taxon>
        <taxon>Actinomycetota</taxon>
        <taxon>Actinomycetes</taxon>
        <taxon>Pseudonocardiales</taxon>
        <taxon>Pseudonocardiaceae</taxon>
        <taxon>Amycolatopsis</taxon>
    </lineage>
</organism>
<feature type="domain" description="Glucose/Sorbosone dehydrogenase" evidence="3">
    <location>
        <begin position="118"/>
        <end position="293"/>
    </location>
</feature>
<keyword evidence="2" id="KW-0732">Signal</keyword>
<dbReference type="InterPro" id="IPR012938">
    <property type="entry name" value="Glc/Sorbosone_DH"/>
</dbReference>
<dbReference type="PROSITE" id="PS51257">
    <property type="entry name" value="PROKAR_LIPOPROTEIN"/>
    <property type="match status" value="1"/>
</dbReference>
<dbReference type="Pfam" id="PF07995">
    <property type="entry name" value="GSDH"/>
    <property type="match status" value="1"/>
</dbReference>
<dbReference type="RefSeq" id="WP_094861799.1">
    <property type="nucleotide sequence ID" value="NZ_NKYE01000003.1"/>
</dbReference>
<reference evidence="4 5" key="1">
    <citation type="submission" date="2017-07" db="EMBL/GenBank/DDBJ databases">
        <title>Amycolatopsis antarcticus sp. nov., isolated from the surface of an Antarcticus brown macroalga.</title>
        <authorList>
            <person name="Wang J."/>
            <person name="Leiva S."/>
            <person name="Huang J."/>
            <person name="Huang Y."/>
        </authorList>
    </citation>
    <scope>NUCLEOTIDE SEQUENCE [LARGE SCALE GENOMIC DNA]</scope>
    <source>
        <strain evidence="4 5">AU-G6</strain>
    </source>
</reference>
<dbReference type="OrthoDB" id="9770043at2"/>
<feature type="signal peptide" evidence="2">
    <location>
        <begin position="1"/>
        <end position="33"/>
    </location>
</feature>
<comment type="caution">
    <text evidence="4">The sequence shown here is derived from an EMBL/GenBank/DDBJ whole genome shotgun (WGS) entry which is preliminary data.</text>
</comment>
<dbReference type="Proteomes" id="UP000242444">
    <property type="component" value="Unassembled WGS sequence"/>
</dbReference>
<dbReference type="Gene3D" id="2.120.10.30">
    <property type="entry name" value="TolB, C-terminal domain"/>
    <property type="match status" value="1"/>
</dbReference>
<evidence type="ECO:0000256" key="1">
    <source>
        <dbReference type="SAM" id="MobiDB-lite"/>
    </source>
</evidence>